<dbReference type="PANTHER" id="PTHR48050">
    <property type="entry name" value="STEROL 3-BETA-GLUCOSYLTRANSFERASE"/>
    <property type="match status" value="1"/>
</dbReference>
<dbReference type="GO" id="GO:0017000">
    <property type="term" value="P:antibiotic biosynthetic process"/>
    <property type="evidence" value="ECO:0007669"/>
    <property type="project" value="UniProtKB-ARBA"/>
</dbReference>
<keyword evidence="3" id="KW-0808">Transferase</keyword>
<dbReference type="Gene3D" id="3.40.50.2000">
    <property type="entry name" value="Glycogen Phosphorylase B"/>
    <property type="match status" value="2"/>
</dbReference>
<dbReference type="Proteomes" id="UP000256709">
    <property type="component" value="Unassembled WGS sequence"/>
</dbReference>
<dbReference type="CDD" id="cd03784">
    <property type="entry name" value="GT1_Gtf-like"/>
    <property type="match status" value="1"/>
</dbReference>
<evidence type="ECO:0000256" key="1">
    <source>
        <dbReference type="SAM" id="MobiDB-lite"/>
    </source>
</evidence>
<proteinExistence type="predicted"/>
<dbReference type="AlphaFoldDB" id="A0A3E0W5Y7"/>
<name>A0A3E0W5Y7_9MICO</name>
<protein>
    <submittedName>
        <fullName evidence="3">Glycosyltransferase</fullName>
    </submittedName>
</protein>
<evidence type="ECO:0000259" key="2">
    <source>
        <dbReference type="Pfam" id="PF06722"/>
    </source>
</evidence>
<dbReference type="PANTHER" id="PTHR48050:SF13">
    <property type="entry name" value="STEROL 3-BETA-GLUCOSYLTRANSFERASE UGT80A2"/>
    <property type="match status" value="1"/>
</dbReference>
<feature type="region of interest" description="Disordered" evidence="1">
    <location>
        <begin position="439"/>
        <end position="461"/>
    </location>
</feature>
<gene>
    <name evidence="3" type="ORF">B7R21_00215</name>
</gene>
<sequence>MTLLVISPDYASHLLPLATLATAWQERGEEVVVATGPATASIVSDFGFSQVTLQLGRGSNPGVIRAEDQPVGEDEALRGFFAATRSGMIETLRFQAEARSSDLLYRPVEKAREVLAVVEKLQPDQILVDHLAFGARLGLDAAGLTYGDVVLGHPSALPVGGEVYGHPPFWPGAFSPSAQELGGLRTLNERIRDQFTSEWNAALAVLNPDARPSTDAFAEHGDLLMLNYPEALHPPHRTADLPRHVFLGSAVRTEPADQEVERWLAASDRPVVYVSFGSFLSVRSDVLRRVADALRTLDVRVALATGSSDPATFADVPADWLVRGFLPQVTLLERASLIVTHGGNNSVTEAATAGVPQLVLPFSTDQFAGAAGVVDAGIGIALAPNTASVSELRAASIRLLEHSGHGATSEQSAQSRARALGEQLRAWPGPRRAYDFLASQSTPQGTPHGTPHARPATAPRH</sequence>
<accession>A0A3E0W5Y7</accession>
<dbReference type="GO" id="GO:0016758">
    <property type="term" value="F:hexosyltransferase activity"/>
    <property type="evidence" value="ECO:0007669"/>
    <property type="project" value="UniProtKB-ARBA"/>
</dbReference>
<dbReference type="EMBL" id="NBXA01000001">
    <property type="protein sequence ID" value="RFA17205.1"/>
    <property type="molecule type" value="Genomic_DNA"/>
</dbReference>
<dbReference type="RefSeq" id="WP_116281244.1">
    <property type="nucleotide sequence ID" value="NZ_NBXA01000001.1"/>
</dbReference>
<reference evidence="3 4" key="1">
    <citation type="submission" date="2017-04" db="EMBL/GenBank/DDBJ databases">
        <title>Comparative genome analysis of Subtercola boreus.</title>
        <authorList>
            <person name="Cho Y.-J."/>
            <person name="Cho A."/>
            <person name="Kim O.-S."/>
            <person name="Lee J.-I."/>
        </authorList>
    </citation>
    <scope>NUCLEOTIDE SEQUENCE [LARGE SCALE GENOMIC DNA]</scope>
    <source>
        <strain evidence="3 4">P27444</strain>
    </source>
</reference>
<dbReference type="GO" id="GO:0008194">
    <property type="term" value="F:UDP-glycosyltransferase activity"/>
    <property type="evidence" value="ECO:0007669"/>
    <property type="project" value="InterPro"/>
</dbReference>
<dbReference type="SUPFAM" id="SSF53756">
    <property type="entry name" value="UDP-Glycosyltransferase/glycogen phosphorylase"/>
    <property type="match status" value="1"/>
</dbReference>
<dbReference type="OrthoDB" id="764352at2"/>
<organism evidence="3 4">
    <name type="scientific">Subtercola boreus</name>
    <dbReference type="NCBI Taxonomy" id="120213"/>
    <lineage>
        <taxon>Bacteria</taxon>
        <taxon>Bacillati</taxon>
        <taxon>Actinomycetota</taxon>
        <taxon>Actinomycetes</taxon>
        <taxon>Micrococcales</taxon>
        <taxon>Microbacteriaceae</taxon>
        <taxon>Subtercola</taxon>
    </lineage>
</organism>
<dbReference type="Pfam" id="PF06722">
    <property type="entry name" value="EryCIII-like_C"/>
    <property type="match status" value="1"/>
</dbReference>
<dbReference type="InterPro" id="IPR002213">
    <property type="entry name" value="UDP_glucos_trans"/>
</dbReference>
<evidence type="ECO:0000313" key="4">
    <source>
        <dbReference type="Proteomes" id="UP000256709"/>
    </source>
</evidence>
<feature type="domain" description="Erythromycin biosynthesis protein CIII-like C-terminal" evidence="2">
    <location>
        <begin position="289"/>
        <end position="415"/>
    </location>
</feature>
<comment type="caution">
    <text evidence="3">The sequence shown here is derived from an EMBL/GenBank/DDBJ whole genome shotgun (WGS) entry which is preliminary data.</text>
</comment>
<dbReference type="InterPro" id="IPR050426">
    <property type="entry name" value="Glycosyltransferase_28"/>
</dbReference>
<evidence type="ECO:0000313" key="3">
    <source>
        <dbReference type="EMBL" id="RFA17205.1"/>
    </source>
</evidence>
<dbReference type="InterPro" id="IPR010610">
    <property type="entry name" value="EryCIII-like_C"/>
</dbReference>